<keyword evidence="4" id="KW-1185">Reference proteome</keyword>
<dbReference type="EMBL" id="JAJSOF020000017">
    <property type="protein sequence ID" value="KAJ4440674.1"/>
    <property type="molecule type" value="Genomic_DNA"/>
</dbReference>
<dbReference type="Proteomes" id="UP001148838">
    <property type="component" value="Unassembled WGS sequence"/>
</dbReference>
<keyword evidence="2" id="KW-0472">Membrane</keyword>
<protein>
    <submittedName>
        <fullName evidence="3">Uncharacterized protein</fullName>
    </submittedName>
</protein>
<comment type="caution">
    <text evidence="3">The sequence shown here is derived from an EMBL/GenBank/DDBJ whole genome shotgun (WGS) entry which is preliminary data.</text>
</comment>
<feature type="transmembrane region" description="Helical" evidence="2">
    <location>
        <begin position="98"/>
        <end position="116"/>
    </location>
</feature>
<evidence type="ECO:0000256" key="2">
    <source>
        <dbReference type="SAM" id="Phobius"/>
    </source>
</evidence>
<proteinExistence type="predicted"/>
<sequence length="394" mass="45455">MGCLGARAIWTWLKHQLCKFDMSTNPIDALQKLLHFDFGSSENLEPQLWLIHGVVHYVLTSGHAEIRELKLVLYDERQSILRATPVNTWCSKLKHRTLLNIIIIIIIIIILSSDFVDNIGAGSEPDREGRDVCEDESDTENGDTPPGARKTSSDPPLVNGEYVGRETVRRLVNKLRTTGSINATIPKRKQRVLTEEKIDEISASFTRSPYKSLRRVSQEDTIPAHDESDCNKRLTSLIDNIEPDVMDLALYMERTYIQGTPALGRRAMPPRLAPEIWNTYNQVLAGQHRTINVVEGLHNRFQKHIVTHHASVWKFMEFIKRNQRNNEIIIIQLPGGHLNVRHPIKRSYLQNLSRVEGIFRNYNHYNEEGHIRTYLKTISYHLKLYEDEQAEEIE</sequence>
<feature type="region of interest" description="Disordered" evidence="1">
    <location>
        <begin position="122"/>
        <end position="160"/>
    </location>
</feature>
<evidence type="ECO:0000256" key="1">
    <source>
        <dbReference type="SAM" id="MobiDB-lite"/>
    </source>
</evidence>
<name>A0ABQ8T3P7_PERAM</name>
<gene>
    <name evidence="3" type="ORF">ANN_08822</name>
</gene>
<accession>A0ABQ8T3P7</accession>
<organism evidence="3 4">
    <name type="scientific">Periplaneta americana</name>
    <name type="common">American cockroach</name>
    <name type="synonym">Blatta americana</name>
    <dbReference type="NCBI Taxonomy" id="6978"/>
    <lineage>
        <taxon>Eukaryota</taxon>
        <taxon>Metazoa</taxon>
        <taxon>Ecdysozoa</taxon>
        <taxon>Arthropoda</taxon>
        <taxon>Hexapoda</taxon>
        <taxon>Insecta</taxon>
        <taxon>Pterygota</taxon>
        <taxon>Neoptera</taxon>
        <taxon>Polyneoptera</taxon>
        <taxon>Dictyoptera</taxon>
        <taxon>Blattodea</taxon>
        <taxon>Blattoidea</taxon>
        <taxon>Blattidae</taxon>
        <taxon>Blattinae</taxon>
        <taxon>Periplaneta</taxon>
    </lineage>
</organism>
<keyword evidence="2" id="KW-0812">Transmembrane</keyword>
<keyword evidence="2" id="KW-1133">Transmembrane helix</keyword>
<reference evidence="3 4" key="1">
    <citation type="journal article" date="2022" name="Allergy">
        <title>Genome assembly and annotation of Periplaneta americana reveal a comprehensive cockroach allergen profile.</title>
        <authorList>
            <person name="Wang L."/>
            <person name="Xiong Q."/>
            <person name="Saelim N."/>
            <person name="Wang L."/>
            <person name="Nong W."/>
            <person name="Wan A.T."/>
            <person name="Shi M."/>
            <person name="Liu X."/>
            <person name="Cao Q."/>
            <person name="Hui J.H.L."/>
            <person name="Sookrung N."/>
            <person name="Leung T.F."/>
            <person name="Tungtrongchitr A."/>
            <person name="Tsui S.K.W."/>
        </authorList>
    </citation>
    <scope>NUCLEOTIDE SEQUENCE [LARGE SCALE GENOMIC DNA]</scope>
    <source>
        <strain evidence="3">PWHHKU_190912</strain>
    </source>
</reference>
<evidence type="ECO:0000313" key="3">
    <source>
        <dbReference type="EMBL" id="KAJ4440674.1"/>
    </source>
</evidence>
<evidence type="ECO:0000313" key="4">
    <source>
        <dbReference type="Proteomes" id="UP001148838"/>
    </source>
</evidence>